<proteinExistence type="predicted"/>
<evidence type="ECO:0000313" key="2">
    <source>
        <dbReference type="Proteomes" id="UP000245462"/>
    </source>
</evidence>
<sequence>MLGAKTIKTKALLNKLTTSVRNKVINDSNKHKEGETYYKRIRLLPH</sequence>
<keyword evidence="2" id="KW-1185">Reference proteome</keyword>
<reference evidence="1 2" key="1">
    <citation type="submission" date="2018-04" db="EMBL/GenBank/DDBJ databases">
        <title>Genomic Encyclopedia of Type Strains, Phase IV (KMG-IV): sequencing the most valuable type-strain genomes for metagenomic binning, comparative biology and taxonomic classification.</title>
        <authorList>
            <person name="Goeker M."/>
        </authorList>
    </citation>
    <scope>NUCLEOTIDE SEQUENCE [LARGE SCALE GENOMIC DNA]</scope>
    <source>
        <strain evidence="1 2">DSM 28520</strain>
    </source>
</reference>
<gene>
    <name evidence="1" type="ORF">C7382_106123</name>
</gene>
<organism evidence="1 2">
    <name type="scientific">Porphyromonas loveana</name>
    <dbReference type="NCBI Taxonomy" id="1884669"/>
    <lineage>
        <taxon>Bacteria</taxon>
        <taxon>Pseudomonadati</taxon>
        <taxon>Bacteroidota</taxon>
        <taxon>Bacteroidia</taxon>
        <taxon>Bacteroidales</taxon>
        <taxon>Porphyromonadaceae</taxon>
        <taxon>Porphyromonas</taxon>
    </lineage>
</organism>
<dbReference type="Proteomes" id="UP000245462">
    <property type="component" value="Unassembled WGS sequence"/>
</dbReference>
<dbReference type="AlphaFoldDB" id="A0A2U1FHL4"/>
<evidence type="ECO:0000313" key="1">
    <source>
        <dbReference type="EMBL" id="PVZ11659.1"/>
    </source>
</evidence>
<accession>A0A2U1FHL4</accession>
<comment type="caution">
    <text evidence="1">The sequence shown here is derived from an EMBL/GenBank/DDBJ whole genome shotgun (WGS) entry which is preliminary data.</text>
</comment>
<protein>
    <submittedName>
        <fullName evidence="1">Uncharacterized protein</fullName>
    </submittedName>
</protein>
<name>A0A2U1FHL4_9PORP</name>
<dbReference type="EMBL" id="QEKY01000006">
    <property type="protein sequence ID" value="PVZ11659.1"/>
    <property type="molecule type" value="Genomic_DNA"/>
</dbReference>